<keyword evidence="1" id="KW-0238">DNA-binding</keyword>
<dbReference type="STRING" id="860235.AOZ06_07605"/>
<dbReference type="GO" id="GO:0003677">
    <property type="term" value="F:DNA binding"/>
    <property type="evidence" value="ECO:0007669"/>
    <property type="project" value="UniProtKB-KW"/>
</dbReference>
<gene>
    <name evidence="4" type="ORF">AOZ06_07605</name>
</gene>
<proteinExistence type="predicted"/>
<dbReference type="EMBL" id="CP012752">
    <property type="protein sequence ID" value="ALG06809.1"/>
    <property type="molecule type" value="Genomic_DNA"/>
</dbReference>
<dbReference type="GO" id="GO:0015074">
    <property type="term" value="P:DNA integration"/>
    <property type="evidence" value="ECO:0007669"/>
    <property type="project" value="InterPro"/>
</dbReference>
<reference evidence="4 5" key="1">
    <citation type="submission" date="2015-07" db="EMBL/GenBank/DDBJ databases">
        <title>Genome sequencing of Kibdelosporangium phytohabitans.</title>
        <authorList>
            <person name="Qin S."/>
            <person name="Xing K."/>
        </authorList>
    </citation>
    <scope>NUCLEOTIDE SEQUENCE [LARGE SCALE GENOMIC DNA]</scope>
    <source>
        <strain evidence="4 5">KLBMP1111</strain>
    </source>
</reference>
<dbReference type="Proteomes" id="UP000063699">
    <property type="component" value="Chromosome"/>
</dbReference>
<evidence type="ECO:0000313" key="4">
    <source>
        <dbReference type="EMBL" id="ALG06809.1"/>
    </source>
</evidence>
<dbReference type="SUPFAM" id="SSF56349">
    <property type="entry name" value="DNA breaking-rejoining enzymes"/>
    <property type="match status" value="1"/>
</dbReference>
<name>A0A0N9HXA1_9PSEU</name>
<keyword evidence="2" id="KW-0233">DNA recombination</keyword>
<keyword evidence="5" id="KW-1185">Reference proteome</keyword>
<dbReference type="InterPro" id="IPR010998">
    <property type="entry name" value="Integrase_recombinase_N"/>
</dbReference>
<evidence type="ECO:0000256" key="2">
    <source>
        <dbReference type="ARBA" id="ARBA00023172"/>
    </source>
</evidence>
<protein>
    <recommendedName>
        <fullName evidence="3">Tyr recombinase domain-containing protein</fullName>
    </recommendedName>
</protein>
<dbReference type="OrthoDB" id="4326943at2"/>
<dbReference type="AlphaFoldDB" id="A0A0N9HXA1"/>
<dbReference type="PROSITE" id="PS51898">
    <property type="entry name" value="TYR_RECOMBINASE"/>
    <property type="match status" value="1"/>
</dbReference>
<dbReference type="Pfam" id="PF00589">
    <property type="entry name" value="Phage_integrase"/>
    <property type="match status" value="1"/>
</dbReference>
<dbReference type="KEGG" id="kphy:AOZ06_07605"/>
<dbReference type="InterPro" id="IPR013762">
    <property type="entry name" value="Integrase-like_cat_sf"/>
</dbReference>
<dbReference type="Gene3D" id="1.10.443.10">
    <property type="entry name" value="Intergrase catalytic core"/>
    <property type="match status" value="1"/>
</dbReference>
<dbReference type="InterPro" id="IPR011010">
    <property type="entry name" value="DNA_brk_join_enz"/>
</dbReference>
<sequence length="402" mass="44944">MARRPLPPGTHGEITATKIGAKRWEARCRFRQADGTYIRPRRVGTGKENAKENLREALVKLAEEVRGGEISRDSRMAHIYNLWAKDVDLRVETGDLKANSGYRYKLWVKNWVLPRVGQLTARELEASVMTCEKAIKNAEAKTSKATAGRVKVAFGLMCQFAVRHGAMTNNPVRSTDKVSQQRKKVVSLTVHQRRELLVKLDEFATKRQTNKRGRSVGTQGRVWKDMPDRFRAKLATGVRVGEIIALDGDSVDTRARTVRIDHHLVAEEGKGVVRTPGRKGDAPNLVLKYPGWSHETWLRLKIAAGSGPLFPNARGNWIHPTDAAEQESTALEACGFDWVTGHVIRKTVSVFLRSKGLSVEQIAAQLGNSVAVVKMYYLEEEVENHEQAEALEGMFDDEEDTG</sequence>
<evidence type="ECO:0000313" key="5">
    <source>
        <dbReference type="Proteomes" id="UP000063699"/>
    </source>
</evidence>
<evidence type="ECO:0000259" key="3">
    <source>
        <dbReference type="PROSITE" id="PS51898"/>
    </source>
</evidence>
<dbReference type="GO" id="GO:0006310">
    <property type="term" value="P:DNA recombination"/>
    <property type="evidence" value="ECO:0007669"/>
    <property type="project" value="UniProtKB-KW"/>
</dbReference>
<accession>A0A0N9HXA1</accession>
<dbReference type="RefSeq" id="WP_054288781.1">
    <property type="nucleotide sequence ID" value="NZ_CP012752.1"/>
</dbReference>
<feature type="domain" description="Tyr recombinase" evidence="3">
    <location>
        <begin position="199"/>
        <end position="392"/>
    </location>
</feature>
<dbReference type="Gene3D" id="1.10.150.130">
    <property type="match status" value="1"/>
</dbReference>
<evidence type="ECO:0000256" key="1">
    <source>
        <dbReference type="ARBA" id="ARBA00023125"/>
    </source>
</evidence>
<dbReference type="InterPro" id="IPR002104">
    <property type="entry name" value="Integrase_catalytic"/>
</dbReference>
<organism evidence="4 5">
    <name type="scientific">Kibdelosporangium phytohabitans</name>
    <dbReference type="NCBI Taxonomy" id="860235"/>
    <lineage>
        <taxon>Bacteria</taxon>
        <taxon>Bacillati</taxon>
        <taxon>Actinomycetota</taxon>
        <taxon>Actinomycetes</taxon>
        <taxon>Pseudonocardiales</taxon>
        <taxon>Pseudonocardiaceae</taxon>
        <taxon>Kibdelosporangium</taxon>
    </lineage>
</organism>